<dbReference type="Proteomes" id="UP001221757">
    <property type="component" value="Unassembled WGS sequence"/>
</dbReference>
<dbReference type="AlphaFoldDB" id="A0AAD7CNN8"/>
<name>A0AAD7CNN8_MYCRO</name>
<comment type="caution">
    <text evidence="1">The sequence shown here is derived from an EMBL/GenBank/DDBJ whole genome shotgun (WGS) entry which is preliminary data.</text>
</comment>
<protein>
    <submittedName>
        <fullName evidence="1">Uncharacterized protein</fullName>
    </submittedName>
</protein>
<accession>A0AAD7CNN8</accession>
<sequence>MKDVKHGLFPGPTRERQLTIPSVPMMCHIPGGRDLPPAFTKLSPGEKRAHFVFPTRVCQSGLWPDSPRNTGTPEAELRLSDLRLPAAAPETHRFAAGGFTPQLEIRRSPPSRTSVRKVCATGLGKVHCAAQRAYSELQILLSTAHPSLVDSRRLVRLNASNTGGFRGVSVPSHYIHRQFAAGWIRTLNRHCISFGMLEVCLKASWPCR</sequence>
<keyword evidence="2" id="KW-1185">Reference proteome</keyword>
<evidence type="ECO:0000313" key="1">
    <source>
        <dbReference type="EMBL" id="KAJ7654923.1"/>
    </source>
</evidence>
<proteinExistence type="predicted"/>
<organism evidence="1 2">
    <name type="scientific">Mycena rosella</name>
    <name type="common">Pink bonnet</name>
    <name type="synonym">Agaricus rosellus</name>
    <dbReference type="NCBI Taxonomy" id="1033263"/>
    <lineage>
        <taxon>Eukaryota</taxon>
        <taxon>Fungi</taxon>
        <taxon>Dikarya</taxon>
        <taxon>Basidiomycota</taxon>
        <taxon>Agaricomycotina</taxon>
        <taxon>Agaricomycetes</taxon>
        <taxon>Agaricomycetidae</taxon>
        <taxon>Agaricales</taxon>
        <taxon>Marasmiineae</taxon>
        <taxon>Mycenaceae</taxon>
        <taxon>Mycena</taxon>
    </lineage>
</organism>
<dbReference type="EMBL" id="JARKIE010000314">
    <property type="protein sequence ID" value="KAJ7654923.1"/>
    <property type="molecule type" value="Genomic_DNA"/>
</dbReference>
<evidence type="ECO:0000313" key="2">
    <source>
        <dbReference type="Proteomes" id="UP001221757"/>
    </source>
</evidence>
<reference evidence="1" key="1">
    <citation type="submission" date="2023-03" db="EMBL/GenBank/DDBJ databases">
        <title>Massive genome expansion in bonnet fungi (Mycena s.s.) driven by repeated elements and novel gene families across ecological guilds.</title>
        <authorList>
            <consortium name="Lawrence Berkeley National Laboratory"/>
            <person name="Harder C.B."/>
            <person name="Miyauchi S."/>
            <person name="Viragh M."/>
            <person name="Kuo A."/>
            <person name="Thoen E."/>
            <person name="Andreopoulos B."/>
            <person name="Lu D."/>
            <person name="Skrede I."/>
            <person name="Drula E."/>
            <person name="Henrissat B."/>
            <person name="Morin E."/>
            <person name="Kohler A."/>
            <person name="Barry K."/>
            <person name="LaButti K."/>
            <person name="Morin E."/>
            <person name="Salamov A."/>
            <person name="Lipzen A."/>
            <person name="Mereny Z."/>
            <person name="Hegedus B."/>
            <person name="Baldrian P."/>
            <person name="Stursova M."/>
            <person name="Weitz H."/>
            <person name="Taylor A."/>
            <person name="Grigoriev I.V."/>
            <person name="Nagy L.G."/>
            <person name="Martin F."/>
            <person name="Kauserud H."/>
        </authorList>
    </citation>
    <scope>NUCLEOTIDE SEQUENCE</scope>
    <source>
        <strain evidence="1">CBHHK067</strain>
    </source>
</reference>
<gene>
    <name evidence="1" type="ORF">B0H17DRAFT_1146561</name>
</gene>